<dbReference type="GO" id="GO:0015031">
    <property type="term" value="P:protein transport"/>
    <property type="evidence" value="ECO:0007669"/>
    <property type="project" value="UniProtKB-KW"/>
</dbReference>
<evidence type="ECO:0000256" key="4">
    <source>
        <dbReference type="ARBA" id="ARBA00022692"/>
    </source>
</evidence>
<dbReference type="EMBL" id="CP011451">
    <property type="protein sequence ID" value="AKH36923.1"/>
    <property type="molecule type" value="Genomic_DNA"/>
</dbReference>
<dbReference type="OrthoDB" id="9793581at2"/>
<keyword evidence="5 8" id="KW-1133">Transmembrane helix</keyword>
<keyword evidence="11" id="KW-1185">Reference proteome</keyword>
<evidence type="ECO:0000256" key="5">
    <source>
        <dbReference type="ARBA" id="ARBA00022989"/>
    </source>
</evidence>
<keyword evidence="7" id="KW-0653">Protein transport</keyword>
<dbReference type="AlphaFoldDB" id="A0A0F7KCP1"/>
<evidence type="ECO:0000256" key="8">
    <source>
        <dbReference type="SAM" id="Phobius"/>
    </source>
</evidence>
<dbReference type="Proteomes" id="UP000034156">
    <property type="component" value="Chromosome"/>
</dbReference>
<protein>
    <submittedName>
        <fullName evidence="10">Biopolymer transport protein ExbD</fullName>
    </submittedName>
    <submittedName>
        <fullName evidence="9">Biopolymer transporter ExbD</fullName>
    </submittedName>
</protein>
<feature type="transmembrane region" description="Helical" evidence="8">
    <location>
        <begin position="12"/>
        <end position="35"/>
    </location>
</feature>
<dbReference type="GO" id="GO:0022857">
    <property type="term" value="F:transmembrane transporter activity"/>
    <property type="evidence" value="ECO:0007669"/>
    <property type="project" value="InterPro"/>
</dbReference>
<evidence type="ECO:0000256" key="3">
    <source>
        <dbReference type="ARBA" id="ARBA00022475"/>
    </source>
</evidence>
<reference evidence="9 11" key="2">
    <citation type="journal article" date="2016" name="Genome Announc.">
        <title>Genome Sequence of Nitrosomonas communis Strain Nm2, a Mesophilic Ammonia-Oxidizing Bacterium Isolated from Mediterranean Soil.</title>
        <authorList>
            <person name="Kozlowski J.A."/>
            <person name="Kits K.D."/>
            <person name="Stein L.Y."/>
        </authorList>
    </citation>
    <scope>NUCLEOTIDE SEQUENCE [LARGE SCALE GENOMIC DNA]</scope>
    <source>
        <strain evidence="9 11">Nm2</strain>
    </source>
</reference>
<dbReference type="PANTHER" id="PTHR30558:SF7">
    <property type="entry name" value="TOL-PAL SYSTEM PROTEIN TOLR"/>
    <property type="match status" value="1"/>
</dbReference>
<evidence type="ECO:0000313" key="11">
    <source>
        <dbReference type="Proteomes" id="UP000034156"/>
    </source>
</evidence>
<accession>A0A0F7KCP1</accession>
<proteinExistence type="inferred from homology"/>
<keyword evidence="3" id="KW-1003">Cell membrane</keyword>
<gene>
    <name evidence="9" type="ORF">AAW31_02475</name>
    <name evidence="10" type="ORF">BCL69_103032</name>
</gene>
<dbReference type="InterPro" id="IPR003400">
    <property type="entry name" value="ExbD"/>
</dbReference>
<dbReference type="KEGG" id="nco:AAW31_02475"/>
<evidence type="ECO:0000313" key="10">
    <source>
        <dbReference type="EMBL" id="TYP86652.1"/>
    </source>
</evidence>
<dbReference type="Gene3D" id="3.30.420.270">
    <property type="match status" value="1"/>
</dbReference>
<name>A0A0F7KCP1_9PROT</name>
<keyword evidence="6 8" id="KW-0472">Membrane</keyword>
<dbReference type="RefSeq" id="WP_046849022.1">
    <property type="nucleotide sequence ID" value="NZ_CP011451.1"/>
</dbReference>
<organism evidence="9 11">
    <name type="scientific">Nitrosomonas communis</name>
    <dbReference type="NCBI Taxonomy" id="44574"/>
    <lineage>
        <taxon>Bacteria</taxon>
        <taxon>Pseudomonadati</taxon>
        <taxon>Pseudomonadota</taxon>
        <taxon>Betaproteobacteria</taxon>
        <taxon>Nitrosomonadales</taxon>
        <taxon>Nitrosomonadaceae</taxon>
        <taxon>Nitrosomonas</taxon>
    </lineage>
</organism>
<evidence type="ECO:0000256" key="6">
    <source>
        <dbReference type="ARBA" id="ARBA00023136"/>
    </source>
</evidence>
<dbReference type="GO" id="GO:0005886">
    <property type="term" value="C:plasma membrane"/>
    <property type="evidence" value="ECO:0007669"/>
    <property type="project" value="UniProtKB-SubCell"/>
</dbReference>
<dbReference type="PANTHER" id="PTHR30558">
    <property type="entry name" value="EXBD MEMBRANE COMPONENT OF PMF-DRIVEN MACROMOLECULE IMPORT SYSTEM"/>
    <property type="match status" value="1"/>
</dbReference>
<evidence type="ECO:0000256" key="1">
    <source>
        <dbReference type="ARBA" id="ARBA00004162"/>
    </source>
</evidence>
<evidence type="ECO:0000313" key="9">
    <source>
        <dbReference type="EMBL" id="AKH36923.1"/>
    </source>
</evidence>
<dbReference type="EMBL" id="VNHT01000030">
    <property type="protein sequence ID" value="TYP86652.1"/>
    <property type="molecule type" value="Genomic_DNA"/>
</dbReference>
<evidence type="ECO:0000313" key="12">
    <source>
        <dbReference type="Proteomes" id="UP000324176"/>
    </source>
</evidence>
<comment type="subcellular location">
    <subcellularLocation>
        <location evidence="1">Cell membrane</location>
        <topology evidence="1">Single-pass membrane protein</topology>
    </subcellularLocation>
    <subcellularLocation>
        <location evidence="7">Cell membrane</location>
        <topology evidence="7">Single-pass type II membrane protein</topology>
    </subcellularLocation>
</comment>
<keyword evidence="7" id="KW-0813">Transport</keyword>
<dbReference type="PATRIC" id="fig|44574.3.peg.586"/>
<sequence length="133" mass="14868">MKLRKSRTPRKGYIQIIPMIDVMFFLLATFMLASLSMQKLDSVQVNLPEGQAEKLSTEKPVTLTLTKNSEIFINKESVTLDTLASTLKPLLHDAKQKLIVSADNEAPQGIVVQAMLRARNAGVQHFLIAVQYK</sequence>
<reference evidence="10 12" key="3">
    <citation type="submission" date="2019-07" db="EMBL/GenBank/DDBJ databases">
        <title>Active sludge and wastewater microbial communities from Klosterneuburg, Austria.</title>
        <authorList>
            <person name="Wagner M."/>
        </authorList>
    </citation>
    <scope>NUCLEOTIDE SEQUENCE [LARGE SCALE GENOMIC DNA]</scope>
    <source>
        <strain evidence="10 12">Nm2</strain>
    </source>
</reference>
<comment type="similarity">
    <text evidence="2 7">Belongs to the ExbD/TolR family.</text>
</comment>
<evidence type="ECO:0000256" key="7">
    <source>
        <dbReference type="RuleBase" id="RU003879"/>
    </source>
</evidence>
<dbReference type="Pfam" id="PF02472">
    <property type="entry name" value="ExbD"/>
    <property type="match status" value="1"/>
</dbReference>
<dbReference type="Proteomes" id="UP000324176">
    <property type="component" value="Unassembled WGS sequence"/>
</dbReference>
<keyword evidence="4 7" id="KW-0812">Transmembrane</keyword>
<evidence type="ECO:0000256" key="2">
    <source>
        <dbReference type="ARBA" id="ARBA00005811"/>
    </source>
</evidence>
<reference evidence="11" key="1">
    <citation type="submission" date="2015-05" db="EMBL/GenBank/DDBJ databases">
        <title>Draft genome of Nitrosomonas communis strain Nm2.</title>
        <authorList>
            <person name="Kozlowski J.A."/>
            <person name="Kits K.D."/>
            <person name="Stein L.Y."/>
        </authorList>
    </citation>
    <scope>NUCLEOTIDE SEQUENCE [LARGE SCALE GENOMIC DNA]</scope>
    <source>
        <strain evidence="11">Nm2</strain>
    </source>
</reference>